<name>A0A1Q8HZM5_9ACTO</name>
<dbReference type="PANTHER" id="PTHR13504">
    <property type="entry name" value="FIDO DOMAIN-CONTAINING PROTEIN DDB_G0283145"/>
    <property type="match status" value="1"/>
</dbReference>
<accession>A0A1Q8HZM5</accession>
<evidence type="ECO:0000256" key="3">
    <source>
        <dbReference type="PIRSR" id="PIRSR640198-3"/>
    </source>
</evidence>
<evidence type="ECO:0000256" key="1">
    <source>
        <dbReference type="PIRSR" id="PIRSR640198-1"/>
    </source>
</evidence>
<feature type="binding site" evidence="2">
    <location>
        <begin position="182"/>
        <end position="189"/>
    </location>
    <ligand>
        <name>ATP</name>
        <dbReference type="ChEBI" id="CHEBI:30616"/>
    </ligand>
</feature>
<evidence type="ECO:0000313" key="5">
    <source>
        <dbReference type="EMBL" id="OLL14284.1"/>
    </source>
</evidence>
<feature type="active site" evidence="1">
    <location>
        <position position="178"/>
    </location>
</feature>
<dbReference type="InterPro" id="IPR036597">
    <property type="entry name" value="Fido-like_dom_sf"/>
</dbReference>
<keyword evidence="2" id="KW-0547">Nucleotide-binding</keyword>
<dbReference type="PANTHER" id="PTHR13504:SF38">
    <property type="entry name" value="FIDO DOMAIN-CONTAINING PROTEIN"/>
    <property type="match status" value="1"/>
</dbReference>
<feature type="binding site" evidence="2">
    <location>
        <begin position="219"/>
        <end position="220"/>
    </location>
    <ligand>
        <name>ATP</name>
        <dbReference type="ChEBI" id="CHEBI:30616"/>
    </ligand>
</feature>
<evidence type="ECO:0000259" key="4">
    <source>
        <dbReference type="PROSITE" id="PS51459"/>
    </source>
</evidence>
<dbReference type="Pfam" id="PF02661">
    <property type="entry name" value="Fic"/>
    <property type="match status" value="1"/>
</dbReference>
<sequence length="322" mass="35485">MGYEPPLNRTAEIDELCMEIAELVGALGTTSPLSTSPVLHRELRITTIHSSLMIEGNTLSRETVTAILDGKRVLGPAEQILEVDNARLAYQLMDDLNPHSADDLLRAHGVMMRGLIDDAGRYRSGNAGVFQGSRLVHAGTPAQYLPEVMGDLFGWMSSTDLHPLLVSCIFHYEFEFIHPFADGNGRTGRLWHTLLLSHWRSPLAWLPIESVIRGRQADYYAAIASSNTAGTSDSFVTFMLTIIRDALIPYASDSPAQDRQERTLSFFKADPSATIADLAGHLECAHRTAERIVSDLRRSGRLRREGSARAGTWRVIEEGGSA</sequence>
<dbReference type="GO" id="GO:0005524">
    <property type="term" value="F:ATP binding"/>
    <property type="evidence" value="ECO:0007669"/>
    <property type="project" value="UniProtKB-KW"/>
</dbReference>
<proteinExistence type="predicted"/>
<comment type="caution">
    <text evidence="5">The sequence shown here is derived from an EMBL/GenBank/DDBJ whole genome shotgun (WGS) entry which is preliminary data.</text>
</comment>
<evidence type="ECO:0000256" key="2">
    <source>
        <dbReference type="PIRSR" id="PIRSR640198-2"/>
    </source>
</evidence>
<dbReference type="RefSeq" id="WP_075249754.1">
    <property type="nucleotide sequence ID" value="NZ_MSGO01000038.1"/>
</dbReference>
<dbReference type="InterPro" id="IPR040198">
    <property type="entry name" value="Fido_containing"/>
</dbReference>
<dbReference type="InterPro" id="IPR003812">
    <property type="entry name" value="Fido"/>
</dbReference>
<gene>
    <name evidence="5" type="ORF">BKH32_09250</name>
</gene>
<dbReference type="EMBL" id="MSGO01000038">
    <property type="protein sequence ID" value="OLL14284.1"/>
    <property type="molecule type" value="Genomic_DNA"/>
</dbReference>
<dbReference type="SUPFAM" id="SSF140931">
    <property type="entry name" value="Fic-like"/>
    <property type="match status" value="1"/>
</dbReference>
<evidence type="ECO:0000313" key="6">
    <source>
        <dbReference type="Proteomes" id="UP000185736"/>
    </source>
</evidence>
<feature type="site" description="Important for autoinhibition of adenylyltransferase activity" evidence="3">
    <location>
        <position position="55"/>
    </location>
</feature>
<organism evidence="5 6">
    <name type="scientific">Actinomyces oris</name>
    <dbReference type="NCBI Taxonomy" id="544580"/>
    <lineage>
        <taxon>Bacteria</taxon>
        <taxon>Bacillati</taxon>
        <taxon>Actinomycetota</taxon>
        <taxon>Actinomycetes</taxon>
        <taxon>Actinomycetales</taxon>
        <taxon>Actinomycetaceae</taxon>
        <taxon>Actinomyces</taxon>
    </lineage>
</organism>
<dbReference type="AlphaFoldDB" id="A0A1Q8HZM5"/>
<keyword evidence="2" id="KW-0067">ATP-binding</keyword>
<feature type="domain" description="Fido" evidence="4">
    <location>
        <begin position="99"/>
        <end position="241"/>
    </location>
</feature>
<dbReference type="Proteomes" id="UP000185736">
    <property type="component" value="Unassembled WGS sequence"/>
</dbReference>
<reference evidence="5 6" key="1">
    <citation type="submission" date="2016-12" db="EMBL/GenBank/DDBJ databases">
        <title>Genomic comparison of strains in the 'Actinomyces naeslundii' group.</title>
        <authorList>
            <person name="Mughal S.R."/>
            <person name="Do T."/>
            <person name="Gilbert S.C."/>
            <person name="Witherden E.A."/>
            <person name="Didelot X."/>
            <person name="Beighton D."/>
        </authorList>
    </citation>
    <scope>NUCLEOTIDE SEQUENCE [LARGE SCALE GENOMIC DNA]</scope>
    <source>
        <strain evidence="5 6">S64C</strain>
    </source>
</reference>
<feature type="binding site" evidence="2">
    <location>
        <position position="227"/>
    </location>
    <ligand>
        <name>ATP</name>
        <dbReference type="ChEBI" id="CHEBI:30616"/>
    </ligand>
</feature>
<dbReference type="PROSITE" id="PS51459">
    <property type="entry name" value="FIDO"/>
    <property type="match status" value="1"/>
</dbReference>
<protein>
    <submittedName>
        <fullName evidence="5">Cell filamentation protein Fic</fullName>
    </submittedName>
</protein>
<dbReference type="Gene3D" id="1.10.3290.10">
    <property type="entry name" value="Fido-like domain"/>
    <property type="match status" value="1"/>
</dbReference>